<dbReference type="EMBL" id="UGTP01000001">
    <property type="protein sequence ID" value="SUC12550.1"/>
    <property type="molecule type" value="Genomic_DNA"/>
</dbReference>
<dbReference type="RefSeq" id="WP_115083309.1">
    <property type="nucleotide sequence ID" value="NZ_CAJPLF010000012.1"/>
</dbReference>
<evidence type="ECO:0000313" key="2">
    <source>
        <dbReference type="EMBL" id="SUC12550.1"/>
    </source>
</evidence>
<dbReference type="GeneID" id="78570849"/>
<feature type="chain" id="PRO_5016664326" description="Lipoprotein" evidence="1">
    <location>
        <begin position="21"/>
        <end position="213"/>
    </location>
</feature>
<dbReference type="PROSITE" id="PS51257">
    <property type="entry name" value="PROKAR_LIPOPROTEIN"/>
    <property type="match status" value="1"/>
</dbReference>
<evidence type="ECO:0000313" key="3">
    <source>
        <dbReference type="Proteomes" id="UP000254235"/>
    </source>
</evidence>
<accession>A0A379F1P1</accession>
<dbReference type="AlphaFoldDB" id="A0A379F1P1"/>
<proteinExistence type="predicted"/>
<gene>
    <name evidence="2" type="ORF">NCTC13043_01157</name>
</gene>
<keyword evidence="1" id="KW-0732">Signal</keyword>
<organism evidence="2 3">
    <name type="scientific">Prevotella pallens</name>
    <dbReference type="NCBI Taxonomy" id="60133"/>
    <lineage>
        <taxon>Bacteria</taxon>
        <taxon>Pseudomonadati</taxon>
        <taxon>Bacteroidota</taxon>
        <taxon>Bacteroidia</taxon>
        <taxon>Bacteroidales</taxon>
        <taxon>Prevotellaceae</taxon>
        <taxon>Prevotella</taxon>
    </lineage>
</organism>
<feature type="signal peptide" evidence="1">
    <location>
        <begin position="1"/>
        <end position="20"/>
    </location>
</feature>
<dbReference type="OrthoDB" id="1069059at2"/>
<evidence type="ECO:0000256" key="1">
    <source>
        <dbReference type="SAM" id="SignalP"/>
    </source>
</evidence>
<protein>
    <recommendedName>
        <fullName evidence="4">Lipoprotein</fullName>
    </recommendedName>
</protein>
<reference evidence="2 3" key="1">
    <citation type="submission" date="2018-06" db="EMBL/GenBank/DDBJ databases">
        <authorList>
            <consortium name="Pathogen Informatics"/>
            <person name="Doyle S."/>
        </authorList>
    </citation>
    <scope>NUCLEOTIDE SEQUENCE [LARGE SCALE GENOMIC DNA]</scope>
    <source>
        <strain evidence="2 3">NCTC13043</strain>
    </source>
</reference>
<evidence type="ECO:0008006" key="4">
    <source>
        <dbReference type="Google" id="ProtNLM"/>
    </source>
</evidence>
<name>A0A379F1P1_9BACT</name>
<sequence>MNKKAILRKLSFIISSTAVVMGIYACKTPKQQTEMQVMNLTPNMKFVINQKGECSVKNKQKISVEEFNELVAHGGFVWISTRIVLENGELDTKDYYRSILGQSPINYYFKDGKCHTFFFSSANGKTVSYEYDYKYDAKNNRLSIKDFNDIEILALSEGAMEILQPMGVFPNGKPRYAYSIYRRADDGEIANILIRAGLLKPTISIEDIKEGEK</sequence>
<dbReference type="Proteomes" id="UP000254235">
    <property type="component" value="Unassembled WGS sequence"/>
</dbReference>